<gene>
    <name evidence="2" type="ORF">Ciccas_009558</name>
</gene>
<dbReference type="Proteomes" id="UP001626550">
    <property type="component" value="Unassembled WGS sequence"/>
</dbReference>
<organism evidence="2 3">
    <name type="scientific">Cichlidogyrus casuarinus</name>
    <dbReference type="NCBI Taxonomy" id="1844966"/>
    <lineage>
        <taxon>Eukaryota</taxon>
        <taxon>Metazoa</taxon>
        <taxon>Spiralia</taxon>
        <taxon>Lophotrochozoa</taxon>
        <taxon>Platyhelminthes</taxon>
        <taxon>Monogenea</taxon>
        <taxon>Monopisthocotylea</taxon>
        <taxon>Dactylogyridea</taxon>
        <taxon>Ancyrocephalidae</taxon>
        <taxon>Cichlidogyrus</taxon>
    </lineage>
</organism>
<evidence type="ECO:0000313" key="3">
    <source>
        <dbReference type="Proteomes" id="UP001626550"/>
    </source>
</evidence>
<dbReference type="EMBL" id="JBJKFK010001984">
    <property type="protein sequence ID" value="KAL3311857.1"/>
    <property type="molecule type" value="Genomic_DNA"/>
</dbReference>
<sequence>MSYFEKTYIGTANDDALFPIESVFNRHRIDCETCLHDVDGSEKQHARMVTTVQHLETFNELQILNKTPLQQSFERNFRLSDIGKAMANKRLGGFSTQSEPPHWTSNATIPSTSVITQQCHPVNSRQAQADSGIEARESDQEAEEAQSASSDAQVRRRRPGSFKVVGETTSQGNCHNWTRTAGICPAYSDFQRFQGLECLIQICGERRSVDMNVVEEYRRDVVRVLYPQYEKKNIWNVDETALYFRERNGSLAFAGEDMAGGKVCKQSDGDVCGYCGGREETAVDRGDG</sequence>
<accession>A0ABD2PY45</accession>
<evidence type="ECO:0000256" key="1">
    <source>
        <dbReference type="SAM" id="MobiDB-lite"/>
    </source>
</evidence>
<feature type="compositionally biased region" description="Polar residues" evidence="1">
    <location>
        <begin position="119"/>
        <end position="129"/>
    </location>
</feature>
<name>A0ABD2PY45_9PLAT</name>
<protein>
    <recommendedName>
        <fullName evidence="4">Transposase</fullName>
    </recommendedName>
</protein>
<feature type="region of interest" description="Disordered" evidence="1">
    <location>
        <begin position="119"/>
        <end position="160"/>
    </location>
</feature>
<evidence type="ECO:0000313" key="2">
    <source>
        <dbReference type="EMBL" id="KAL3311857.1"/>
    </source>
</evidence>
<comment type="caution">
    <text evidence="2">The sequence shown here is derived from an EMBL/GenBank/DDBJ whole genome shotgun (WGS) entry which is preliminary data.</text>
</comment>
<keyword evidence="3" id="KW-1185">Reference proteome</keyword>
<dbReference type="AlphaFoldDB" id="A0ABD2PY45"/>
<reference evidence="2 3" key="1">
    <citation type="submission" date="2024-11" db="EMBL/GenBank/DDBJ databases">
        <title>Adaptive evolution of stress response genes in parasites aligns with host niche diversity.</title>
        <authorList>
            <person name="Hahn C."/>
            <person name="Resl P."/>
        </authorList>
    </citation>
    <scope>NUCLEOTIDE SEQUENCE [LARGE SCALE GENOMIC DNA]</scope>
    <source>
        <strain evidence="2">EGGRZ-B1_66</strain>
        <tissue evidence="2">Body</tissue>
    </source>
</reference>
<evidence type="ECO:0008006" key="4">
    <source>
        <dbReference type="Google" id="ProtNLM"/>
    </source>
</evidence>
<proteinExistence type="predicted"/>